<sequence length="132" mass="14285">MQSKNPNPNSTNAEISTTVTSSSLLTTATTTSSPQPLPPPPSHHSHHLILTTISPELGYHWWLWLLSPRFRLSPVVVAVVSCLPGWWCERVVAGGCGGGGGGVRGVWQVVVHQRILWSAMVYADADVYGIFI</sequence>
<reference evidence="2" key="2">
    <citation type="submission" date="2020-06" db="EMBL/GenBank/DDBJ databases">
        <title>Helianthus annuus Genome sequencing and assembly Release 2.</title>
        <authorList>
            <person name="Gouzy J."/>
            <person name="Langlade N."/>
            <person name="Munos S."/>
        </authorList>
    </citation>
    <scope>NUCLEOTIDE SEQUENCE</scope>
    <source>
        <tissue evidence="2">Leaves</tissue>
    </source>
</reference>
<feature type="compositionally biased region" description="Polar residues" evidence="1">
    <location>
        <begin position="1"/>
        <end position="14"/>
    </location>
</feature>
<dbReference type="EMBL" id="MNCJ02000316">
    <property type="protein sequence ID" value="KAF5821342.1"/>
    <property type="molecule type" value="Genomic_DNA"/>
</dbReference>
<feature type="compositionally biased region" description="Low complexity" evidence="1">
    <location>
        <begin position="15"/>
        <end position="34"/>
    </location>
</feature>
<gene>
    <name evidence="2" type="ORF">HanXRQr2_Chr01g0012821</name>
</gene>
<dbReference type="Gramene" id="mRNA:HanXRQr2_Chr01g0012821">
    <property type="protein sequence ID" value="mRNA:HanXRQr2_Chr01g0012821"/>
    <property type="gene ID" value="HanXRQr2_Chr01g0012821"/>
</dbReference>
<name>A0A9K3JU22_HELAN</name>
<evidence type="ECO:0000313" key="3">
    <source>
        <dbReference type="Proteomes" id="UP000215914"/>
    </source>
</evidence>
<dbReference type="AlphaFoldDB" id="A0A9K3JU22"/>
<reference evidence="2" key="1">
    <citation type="journal article" date="2017" name="Nature">
        <title>The sunflower genome provides insights into oil metabolism, flowering and Asterid evolution.</title>
        <authorList>
            <person name="Badouin H."/>
            <person name="Gouzy J."/>
            <person name="Grassa C.J."/>
            <person name="Murat F."/>
            <person name="Staton S.E."/>
            <person name="Cottret L."/>
            <person name="Lelandais-Briere C."/>
            <person name="Owens G.L."/>
            <person name="Carrere S."/>
            <person name="Mayjonade B."/>
            <person name="Legrand L."/>
            <person name="Gill N."/>
            <person name="Kane N.C."/>
            <person name="Bowers J.E."/>
            <person name="Hubner S."/>
            <person name="Bellec A."/>
            <person name="Berard A."/>
            <person name="Berges H."/>
            <person name="Blanchet N."/>
            <person name="Boniface M.C."/>
            <person name="Brunel D."/>
            <person name="Catrice O."/>
            <person name="Chaidir N."/>
            <person name="Claudel C."/>
            <person name="Donnadieu C."/>
            <person name="Faraut T."/>
            <person name="Fievet G."/>
            <person name="Helmstetter N."/>
            <person name="King M."/>
            <person name="Knapp S.J."/>
            <person name="Lai Z."/>
            <person name="Le Paslier M.C."/>
            <person name="Lippi Y."/>
            <person name="Lorenzon L."/>
            <person name="Mandel J.R."/>
            <person name="Marage G."/>
            <person name="Marchand G."/>
            <person name="Marquand E."/>
            <person name="Bret-Mestries E."/>
            <person name="Morien E."/>
            <person name="Nambeesan S."/>
            <person name="Nguyen T."/>
            <person name="Pegot-Espagnet P."/>
            <person name="Pouilly N."/>
            <person name="Raftis F."/>
            <person name="Sallet E."/>
            <person name="Schiex T."/>
            <person name="Thomas J."/>
            <person name="Vandecasteele C."/>
            <person name="Vares D."/>
            <person name="Vear F."/>
            <person name="Vautrin S."/>
            <person name="Crespi M."/>
            <person name="Mangin B."/>
            <person name="Burke J.M."/>
            <person name="Salse J."/>
            <person name="Munos S."/>
            <person name="Vincourt P."/>
            <person name="Rieseberg L.H."/>
            <person name="Langlade N.B."/>
        </authorList>
    </citation>
    <scope>NUCLEOTIDE SEQUENCE</scope>
    <source>
        <tissue evidence="2">Leaves</tissue>
    </source>
</reference>
<evidence type="ECO:0000313" key="2">
    <source>
        <dbReference type="EMBL" id="KAF5821342.1"/>
    </source>
</evidence>
<feature type="region of interest" description="Disordered" evidence="1">
    <location>
        <begin position="1"/>
        <end position="44"/>
    </location>
</feature>
<dbReference type="Proteomes" id="UP000215914">
    <property type="component" value="Unassembled WGS sequence"/>
</dbReference>
<comment type="caution">
    <text evidence="2">The sequence shown here is derived from an EMBL/GenBank/DDBJ whole genome shotgun (WGS) entry which is preliminary data.</text>
</comment>
<accession>A0A9K3JU22</accession>
<keyword evidence="3" id="KW-1185">Reference proteome</keyword>
<protein>
    <submittedName>
        <fullName evidence="2">Uncharacterized protein</fullName>
    </submittedName>
</protein>
<organism evidence="2 3">
    <name type="scientific">Helianthus annuus</name>
    <name type="common">Common sunflower</name>
    <dbReference type="NCBI Taxonomy" id="4232"/>
    <lineage>
        <taxon>Eukaryota</taxon>
        <taxon>Viridiplantae</taxon>
        <taxon>Streptophyta</taxon>
        <taxon>Embryophyta</taxon>
        <taxon>Tracheophyta</taxon>
        <taxon>Spermatophyta</taxon>
        <taxon>Magnoliopsida</taxon>
        <taxon>eudicotyledons</taxon>
        <taxon>Gunneridae</taxon>
        <taxon>Pentapetalae</taxon>
        <taxon>asterids</taxon>
        <taxon>campanulids</taxon>
        <taxon>Asterales</taxon>
        <taxon>Asteraceae</taxon>
        <taxon>Asteroideae</taxon>
        <taxon>Heliantheae alliance</taxon>
        <taxon>Heliantheae</taxon>
        <taxon>Helianthus</taxon>
    </lineage>
</organism>
<evidence type="ECO:0000256" key="1">
    <source>
        <dbReference type="SAM" id="MobiDB-lite"/>
    </source>
</evidence>
<proteinExistence type="predicted"/>